<reference evidence="10" key="2">
    <citation type="submission" date="2021-05" db="UniProtKB">
        <authorList>
            <consortium name="EnsemblPlants"/>
        </authorList>
    </citation>
    <scope>IDENTIFICATION</scope>
    <source>
        <strain evidence="10">subsp. malaccensis</strain>
    </source>
</reference>
<evidence type="ECO:0000259" key="8">
    <source>
        <dbReference type="PROSITE" id="PS51294"/>
    </source>
</evidence>
<dbReference type="OMA" id="QICWADE"/>
<keyword evidence="5" id="KW-0804">Transcription</keyword>
<evidence type="ECO:0000313" key="10">
    <source>
        <dbReference type="EnsemblPlants" id="Ma04_p19500.1"/>
    </source>
</evidence>
<sequence length="355" mass="39191">MGRSPCCDESHVKKGPWTPEEDKKLVDYIQLHGHRSWRELPKNAGLNRCGKSCRLRWTNYLRPDIKRGNFSEEEERLILQLHSALGNKWSKISTHLPGRTDNEIKNYWNTHLRKKLLRVGIDPVTHQRATDLDLLSSLPSLLAATAKLGNLANPVDNALRLHADVVARYQMLKGLITLMIPSVLPPNTDAMNLLGLASPGRYQVNDLLRQNHQLEGLVNGSLAFGQDQMLPAPGPLGLVNPNTPSSSQASPESRIPQEMMMMMMKSNYDGSSTLIDSNSGITTPGFSCLDMPTAHSTPSSVSISPENEAADFMQGACGTNASTPSQGWQGLNLAEPDDDFSWKDILDQICWADES</sequence>
<dbReference type="InterPro" id="IPR015495">
    <property type="entry name" value="Myb_TF_plants"/>
</dbReference>
<protein>
    <submittedName>
        <fullName evidence="9">(wild Malaysian banana) hypothetical protein</fullName>
    </submittedName>
</protein>
<feature type="domain" description="HTH myb-type" evidence="8">
    <location>
        <begin position="9"/>
        <end position="61"/>
    </location>
</feature>
<dbReference type="PROSITE" id="PS51294">
    <property type="entry name" value="HTH_MYB"/>
    <property type="match status" value="2"/>
</dbReference>
<evidence type="ECO:0000256" key="6">
    <source>
        <dbReference type="ARBA" id="ARBA00023242"/>
    </source>
</evidence>
<dbReference type="EMBL" id="HG996469">
    <property type="protein sequence ID" value="CAG1842755.1"/>
    <property type="molecule type" value="Genomic_DNA"/>
</dbReference>
<dbReference type="SUPFAM" id="SSF46689">
    <property type="entry name" value="Homeodomain-like"/>
    <property type="match status" value="1"/>
</dbReference>
<dbReference type="InParanoid" id="A0A804IRI4"/>
<dbReference type="PANTHER" id="PTHR10641">
    <property type="entry name" value="MYB FAMILY TRANSCRIPTION FACTOR"/>
    <property type="match status" value="1"/>
</dbReference>
<keyword evidence="6" id="KW-0539">Nucleus</keyword>
<keyword evidence="4" id="KW-0238">DNA-binding</keyword>
<dbReference type="EnsemblPlants" id="Ma04_t19500.1">
    <property type="protein sequence ID" value="Ma04_p19500.1"/>
    <property type="gene ID" value="Ma04_g19500"/>
</dbReference>
<name>A0A804IRI4_MUSAM</name>
<dbReference type="FunFam" id="1.10.10.60:FF:000349">
    <property type="entry name" value="Transcription factor MYB39"/>
    <property type="match status" value="1"/>
</dbReference>
<evidence type="ECO:0000259" key="7">
    <source>
        <dbReference type="PROSITE" id="PS50090"/>
    </source>
</evidence>
<keyword evidence="2" id="KW-0677">Repeat</keyword>
<dbReference type="InterPro" id="IPR009057">
    <property type="entry name" value="Homeodomain-like_sf"/>
</dbReference>
<dbReference type="GO" id="GO:0003677">
    <property type="term" value="F:DNA binding"/>
    <property type="evidence" value="ECO:0007669"/>
    <property type="project" value="UniProtKB-KW"/>
</dbReference>
<evidence type="ECO:0000256" key="5">
    <source>
        <dbReference type="ARBA" id="ARBA00023163"/>
    </source>
</evidence>
<feature type="domain" description="HTH myb-type" evidence="8">
    <location>
        <begin position="62"/>
        <end position="116"/>
    </location>
</feature>
<evidence type="ECO:0000256" key="1">
    <source>
        <dbReference type="ARBA" id="ARBA00004123"/>
    </source>
</evidence>
<dbReference type="GO" id="GO:0005634">
    <property type="term" value="C:nucleus"/>
    <property type="evidence" value="ECO:0007669"/>
    <property type="project" value="UniProtKB-SubCell"/>
</dbReference>
<keyword evidence="11" id="KW-1185">Reference proteome</keyword>
<keyword evidence="3" id="KW-0805">Transcription regulation</keyword>
<evidence type="ECO:0000313" key="9">
    <source>
        <dbReference type="EMBL" id="CAG1842755.1"/>
    </source>
</evidence>
<reference evidence="9" key="1">
    <citation type="submission" date="2021-03" db="EMBL/GenBank/DDBJ databases">
        <authorList>
            <consortium name="Genoscope - CEA"/>
            <person name="William W."/>
        </authorList>
    </citation>
    <scope>NUCLEOTIDE SEQUENCE</scope>
    <source>
        <strain evidence="9">Doubled-haploid Pahang</strain>
    </source>
</reference>
<dbReference type="OrthoDB" id="2143914at2759"/>
<feature type="domain" description="Myb-like" evidence="7">
    <location>
        <begin position="9"/>
        <end position="61"/>
    </location>
</feature>
<dbReference type="CDD" id="cd00167">
    <property type="entry name" value="SANT"/>
    <property type="match status" value="2"/>
</dbReference>
<dbReference type="PROSITE" id="PS50090">
    <property type="entry name" value="MYB_LIKE"/>
    <property type="match status" value="2"/>
</dbReference>
<evidence type="ECO:0000256" key="3">
    <source>
        <dbReference type="ARBA" id="ARBA00023015"/>
    </source>
</evidence>
<dbReference type="InterPro" id="IPR017930">
    <property type="entry name" value="Myb_dom"/>
</dbReference>
<dbReference type="PANTHER" id="PTHR10641:SF1297">
    <property type="entry name" value="OS06G0112700 PROTEIN"/>
    <property type="match status" value="1"/>
</dbReference>
<dbReference type="Pfam" id="PF00249">
    <property type="entry name" value="Myb_DNA-binding"/>
    <property type="match status" value="2"/>
</dbReference>
<dbReference type="InterPro" id="IPR001005">
    <property type="entry name" value="SANT/Myb"/>
</dbReference>
<accession>A0A804IRI4</accession>
<dbReference type="AlphaFoldDB" id="A0A804IRI4"/>
<dbReference type="Gramene" id="Ma04_t19500.1">
    <property type="protein sequence ID" value="Ma04_p19500.1"/>
    <property type="gene ID" value="Ma04_g19500"/>
</dbReference>
<dbReference type="FunFam" id="1.10.10.60:FF:000001">
    <property type="entry name" value="MYB-related transcription factor"/>
    <property type="match status" value="1"/>
</dbReference>
<organism evidence="10 11">
    <name type="scientific">Musa acuminata subsp. malaccensis</name>
    <name type="common">Wild banana</name>
    <name type="synonym">Musa malaccensis</name>
    <dbReference type="NCBI Taxonomy" id="214687"/>
    <lineage>
        <taxon>Eukaryota</taxon>
        <taxon>Viridiplantae</taxon>
        <taxon>Streptophyta</taxon>
        <taxon>Embryophyta</taxon>
        <taxon>Tracheophyta</taxon>
        <taxon>Spermatophyta</taxon>
        <taxon>Magnoliopsida</taxon>
        <taxon>Liliopsida</taxon>
        <taxon>Zingiberales</taxon>
        <taxon>Musaceae</taxon>
        <taxon>Musa</taxon>
    </lineage>
</organism>
<dbReference type="Proteomes" id="UP000012960">
    <property type="component" value="Unplaced"/>
</dbReference>
<evidence type="ECO:0000313" key="11">
    <source>
        <dbReference type="Proteomes" id="UP000012960"/>
    </source>
</evidence>
<comment type="subcellular location">
    <subcellularLocation>
        <location evidence="1">Nucleus</location>
    </subcellularLocation>
</comment>
<proteinExistence type="predicted"/>
<gene>
    <name evidence="9" type="ORF">GSMUA_125500.1</name>
</gene>
<dbReference type="SMART" id="SM00717">
    <property type="entry name" value="SANT"/>
    <property type="match status" value="2"/>
</dbReference>
<feature type="domain" description="Myb-like" evidence="7">
    <location>
        <begin position="62"/>
        <end position="112"/>
    </location>
</feature>
<dbReference type="Gene3D" id="1.10.10.60">
    <property type="entry name" value="Homeodomain-like"/>
    <property type="match status" value="2"/>
</dbReference>
<evidence type="ECO:0000256" key="4">
    <source>
        <dbReference type="ARBA" id="ARBA00023125"/>
    </source>
</evidence>
<evidence type="ECO:0000256" key="2">
    <source>
        <dbReference type="ARBA" id="ARBA00022737"/>
    </source>
</evidence>